<feature type="binding site" evidence="5 6">
    <location>
        <position position="207"/>
    </location>
    <ligand>
        <name>Zn(2+)</name>
        <dbReference type="ChEBI" id="CHEBI:29105"/>
    </ligand>
</feature>
<feature type="binding site" evidence="5 6">
    <location>
        <position position="210"/>
    </location>
    <ligand>
        <name>Zn(2+)</name>
        <dbReference type="ChEBI" id="CHEBI:29105"/>
    </ligand>
</feature>
<evidence type="ECO:0000256" key="1">
    <source>
        <dbReference type="ARBA" id="ARBA00022679"/>
    </source>
</evidence>
<keyword evidence="5" id="KW-0963">Cytoplasm</keyword>
<dbReference type="PANTHER" id="PTHR11085">
    <property type="entry name" value="NAD-DEPENDENT PROTEIN DEACYLASE SIRTUIN-5, MITOCHONDRIAL-RELATED"/>
    <property type="match status" value="1"/>
</dbReference>
<dbReference type="InterPro" id="IPR026591">
    <property type="entry name" value="Sirtuin_cat_small_dom_sf"/>
</dbReference>
<evidence type="ECO:0000256" key="5">
    <source>
        <dbReference type="HAMAP-Rule" id="MF_01967"/>
    </source>
</evidence>
<sequence>MGRVVMRYPGAPGTVAQAAWEAEVPLRGDESGLAALVGAGGVCVLSGAGISTDSGIPDYRGPSSAARRHAPMTYDAFVADPDARHRYWARSHVGWPQIERARPNEAHGAVAALQRTGLVTDVITQNVDGLHQAAGARDVVELHGALARVVCLACAVTHDRAEIQDRLAVVNRDFDAEVSALRSTQVNPDGDAELPPGLVERFTMIACPACGEGPLKPDVVFFGESVPRPRVATCFERVARARALLVLGSSLAVMSGLRFARAAARAGTPVAIVTTGPSRGDDLATVRLVSPLGEALPGLVRALRA</sequence>
<gene>
    <name evidence="5" type="primary">cobB</name>
    <name evidence="8" type="ORF">LQ327_06175</name>
</gene>
<dbReference type="EC" id="2.3.1.286" evidence="5"/>
<keyword evidence="9" id="KW-1185">Reference proteome</keyword>
<dbReference type="InterPro" id="IPR050134">
    <property type="entry name" value="NAD-dep_sirtuin_deacylases"/>
</dbReference>
<dbReference type="NCBIfam" id="NF003738">
    <property type="entry name" value="PRK05333.1"/>
    <property type="match status" value="1"/>
</dbReference>
<dbReference type="HAMAP" id="MF_01967">
    <property type="entry name" value="Sirtuin_ClassII"/>
    <property type="match status" value="1"/>
</dbReference>
<comment type="subcellular location">
    <subcellularLocation>
        <location evidence="5">Cytoplasm</location>
    </subcellularLocation>
</comment>
<feature type="binding site" evidence="5">
    <location>
        <position position="292"/>
    </location>
    <ligand>
        <name>NAD(+)</name>
        <dbReference type="ChEBI" id="CHEBI:57540"/>
    </ligand>
</feature>
<feature type="binding site" evidence="5">
    <location>
        <begin position="248"/>
        <end position="250"/>
    </location>
    <ligand>
        <name>NAD(+)</name>
        <dbReference type="ChEBI" id="CHEBI:57540"/>
    </ligand>
</feature>
<dbReference type="Gene3D" id="3.30.1600.10">
    <property type="entry name" value="SIR2/SIRT2 'Small Domain"/>
    <property type="match status" value="1"/>
</dbReference>
<dbReference type="PANTHER" id="PTHR11085:SF10">
    <property type="entry name" value="NAD-DEPENDENT PROTEIN DEACYLASE SIRTUIN-5, MITOCHONDRIAL-RELATED"/>
    <property type="match status" value="1"/>
</dbReference>
<comment type="cofactor">
    <cofactor evidence="5">
        <name>Zn(2+)</name>
        <dbReference type="ChEBI" id="CHEBI:29105"/>
    </cofactor>
    <text evidence="5">Binds 1 zinc ion per subunit.</text>
</comment>
<dbReference type="Pfam" id="PF02146">
    <property type="entry name" value="SIR2"/>
    <property type="match status" value="1"/>
</dbReference>
<reference evidence="8 9" key="1">
    <citation type="submission" date="2021-11" db="EMBL/GenBank/DDBJ databases">
        <title>Draft genome sequence of Actinomycetospora sp. SF1 isolated from the rhizosphere soil.</title>
        <authorList>
            <person name="Duangmal K."/>
            <person name="Chantavorakit T."/>
        </authorList>
    </citation>
    <scope>NUCLEOTIDE SEQUENCE [LARGE SCALE GENOMIC DNA]</scope>
    <source>
        <strain evidence="8 9">TBRC 5722</strain>
    </source>
</reference>
<organism evidence="8 9">
    <name type="scientific">Actinomycetospora endophytica</name>
    <dbReference type="NCBI Taxonomy" id="2291215"/>
    <lineage>
        <taxon>Bacteria</taxon>
        <taxon>Bacillati</taxon>
        <taxon>Actinomycetota</taxon>
        <taxon>Actinomycetes</taxon>
        <taxon>Pseudonocardiales</taxon>
        <taxon>Pseudonocardiaceae</taxon>
        <taxon>Actinomycetospora</taxon>
    </lineage>
</organism>
<dbReference type="InterPro" id="IPR003000">
    <property type="entry name" value="Sirtuin"/>
</dbReference>
<dbReference type="SUPFAM" id="SSF52467">
    <property type="entry name" value="DHS-like NAD/FAD-binding domain"/>
    <property type="match status" value="1"/>
</dbReference>
<dbReference type="InterPro" id="IPR026590">
    <property type="entry name" value="Ssirtuin_cat_dom"/>
</dbReference>
<dbReference type="Gene3D" id="3.40.50.1220">
    <property type="entry name" value="TPP-binding domain"/>
    <property type="match status" value="1"/>
</dbReference>
<dbReference type="EMBL" id="JAJNDB010000001">
    <property type="protein sequence ID" value="MCD2192974.1"/>
    <property type="molecule type" value="Genomic_DNA"/>
</dbReference>
<keyword evidence="3 5" id="KW-0862">Zinc</keyword>
<comment type="caution">
    <text evidence="5">Lacks conserved residue(s) required for the propagation of feature annotation.</text>
</comment>
<evidence type="ECO:0000256" key="6">
    <source>
        <dbReference type="PROSITE-ProRule" id="PRU00236"/>
    </source>
</evidence>
<evidence type="ECO:0000259" key="7">
    <source>
        <dbReference type="PROSITE" id="PS50305"/>
    </source>
</evidence>
<comment type="similarity">
    <text evidence="5">Belongs to the sirtuin family. Class II subfamily.</text>
</comment>
<comment type="caution">
    <text evidence="8">The sequence shown here is derived from an EMBL/GenBank/DDBJ whole genome shotgun (WGS) entry which is preliminary data.</text>
</comment>
<evidence type="ECO:0000256" key="4">
    <source>
        <dbReference type="ARBA" id="ARBA00023027"/>
    </source>
</evidence>
<dbReference type="InterPro" id="IPR029035">
    <property type="entry name" value="DHS-like_NAD/FAD-binding_dom"/>
</dbReference>
<protein>
    <recommendedName>
        <fullName evidence="5">NAD-dependent protein deacetylase</fullName>
        <ecNumber evidence="5">2.3.1.286</ecNumber>
    </recommendedName>
    <alternativeName>
        <fullName evidence="5">Regulatory protein SIR2 homolog</fullName>
    </alternativeName>
</protein>
<evidence type="ECO:0000313" key="8">
    <source>
        <dbReference type="EMBL" id="MCD2192974.1"/>
    </source>
</evidence>
<evidence type="ECO:0000313" key="9">
    <source>
        <dbReference type="Proteomes" id="UP001199469"/>
    </source>
</evidence>
<feature type="active site" description="Proton acceptor" evidence="5 6">
    <location>
        <position position="143"/>
    </location>
</feature>
<name>A0ABS8P3Y5_9PSEU</name>
<comment type="function">
    <text evidence="5">NAD-dependent protein deacetylase which modulates the activities of several enzymes which are inactive in their acetylated form.</text>
</comment>
<dbReference type="PROSITE" id="PS50305">
    <property type="entry name" value="SIRTUIN"/>
    <property type="match status" value="1"/>
</dbReference>
<keyword evidence="2 5" id="KW-0479">Metal-binding</keyword>
<feature type="binding site" evidence="5 6">
    <location>
        <position position="154"/>
    </location>
    <ligand>
        <name>Zn(2+)</name>
        <dbReference type="ChEBI" id="CHEBI:29105"/>
    </ligand>
</feature>
<dbReference type="InterPro" id="IPR026587">
    <property type="entry name" value="Sirtuin_class_II"/>
</dbReference>
<proteinExistence type="inferred from homology"/>
<feature type="binding site" evidence="5 6">
    <location>
        <position position="151"/>
    </location>
    <ligand>
        <name>Zn(2+)</name>
        <dbReference type="ChEBI" id="CHEBI:29105"/>
    </ligand>
</feature>
<feature type="domain" description="Deacetylase sirtuin-type" evidence="7">
    <location>
        <begin position="22"/>
        <end position="305"/>
    </location>
</feature>
<comment type="catalytic activity">
    <reaction evidence="5">
        <text>N(6)-acetyl-L-lysyl-[protein] + NAD(+) + H2O = 2''-O-acetyl-ADP-D-ribose + nicotinamide + L-lysyl-[protein]</text>
        <dbReference type="Rhea" id="RHEA:43636"/>
        <dbReference type="Rhea" id="RHEA-COMP:9752"/>
        <dbReference type="Rhea" id="RHEA-COMP:10731"/>
        <dbReference type="ChEBI" id="CHEBI:15377"/>
        <dbReference type="ChEBI" id="CHEBI:17154"/>
        <dbReference type="ChEBI" id="CHEBI:29969"/>
        <dbReference type="ChEBI" id="CHEBI:57540"/>
        <dbReference type="ChEBI" id="CHEBI:61930"/>
        <dbReference type="ChEBI" id="CHEBI:83767"/>
        <dbReference type="EC" id="2.3.1.286"/>
    </reaction>
</comment>
<feature type="binding site" evidence="5">
    <location>
        <begin position="125"/>
        <end position="128"/>
    </location>
    <ligand>
        <name>NAD(+)</name>
        <dbReference type="ChEBI" id="CHEBI:57540"/>
    </ligand>
</feature>
<evidence type="ECO:0000256" key="3">
    <source>
        <dbReference type="ARBA" id="ARBA00022833"/>
    </source>
</evidence>
<evidence type="ECO:0000256" key="2">
    <source>
        <dbReference type="ARBA" id="ARBA00022723"/>
    </source>
</evidence>
<dbReference type="Proteomes" id="UP001199469">
    <property type="component" value="Unassembled WGS sequence"/>
</dbReference>
<accession>A0ABS8P3Y5</accession>
<keyword evidence="1 5" id="KW-0808">Transferase</keyword>
<keyword evidence="4 5" id="KW-0520">NAD</keyword>